<dbReference type="Proteomes" id="UP000284403">
    <property type="component" value="Unassembled WGS sequence"/>
</dbReference>
<gene>
    <name evidence="2" type="ORF">Tco025E_08526</name>
</gene>
<evidence type="ECO:0000256" key="1">
    <source>
        <dbReference type="SAM" id="MobiDB-lite"/>
    </source>
</evidence>
<feature type="region of interest" description="Disordered" evidence="1">
    <location>
        <begin position="43"/>
        <end position="65"/>
    </location>
</feature>
<dbReference type="GeneID" id="40322137"/>
<comment type="caution">
    <text evidence="2">The sequence shown here is derived from an EMBL/GenBank/DDBJ whole genome shotgun (WGS) entry which is preliminary data.</text>
</comment>
<dbReference type="AlphaFoldDB" id="A0A422N8D6"/>
<organism evidence="2 3">
    <name type="scientific">Trypanosoma conorhini</name>
    <dbReference type="NCBI Taxonomy" id="83891"/>
    <lineage>
        <taxon>Eukaryota</taxon>
        <taxon>Discoba</taxon>
        <taxon>Euglenozoa</taxon>
        <taxon>Kinetoplastea</taxon>
        <taxon>Metakinetoplastina</taxon>
        <taxon>Trypanosomatida</taxon>
        <taxon>Trypanosomatidae</taxon>
        <taxon>Trypanosoma</taxon>
    </lineage>
</organism>
<feature type="compositionally biased region" description="Basic residues" evidence="1">
    <location>
        <begin position="52"/>
        <end position="63"/>
    </location>
</feature>
<dbReference type="RefSeq" id="XP_029224519.1">
    <property type="nucleotide sequence ID" value="XM_029375373.1"/>
</dbReference>
<evidence type="ECO:0000313" key="3">
    <source>
        <dbReference type="Proteomes" id="UP000284403"/>
    </source>
</evidence>
<accession>A0A422N8D6</accession>
<proteinExistence type="predicted"/>
<reference evidence="2 3" key="1">
    <citation type="journal article" date="2018" name="BMC Genomics">
        <title>Genomic comparison of Trypanosoma conorhini and Trypanosoma rangeli to Trypanosoma cruzi strains of high and low virulence.</title>
        <authorList>
            <person name="Bradwell K.R."/>
            <person name="Koparde V.N."/>
            <person name="Matveyev A.V."/>
            <person name="Serrano M.G."/>
            <person name="Alves J.M."/>
            <person name="Parikh H."/>
            <person name="Huang B."/>
            <person name="Lee V."/>
            <person name="Espinosa-Alvarez O."/>
            <person name="Ortiz P.A."/>
            <person name="Costa-Martins A.G."/>
            <person name="Teixeira M.M."/>
            <person name="Buck G.A."/>
        </authorList>
    </citation>
    <scope>NUCLEOTIDE SEQUENCE [LARGE SCALE GENOMIC DNA]</scope>
    <source>
        <strain evidence="2 3">025E</strain>
    </source>
</reference>
<evidence type="ECO:0000313" key="2">
    <source>
        <dbReference type="EMBL" id="RNF01749.1"/>
    </source>
</evidence>
<sequence>MGRCWERFKRLLPREVFDNGNFGHQSPEKPYLGRTLLLHNATAAAGQQHATKQQRHRRGKQTPRHVGPLPLTSLLAVGPLRPRWLCLCACVCCWRLWQLQSPQGAQ</sequence>
<keyword evidence="3" id="KW-1185">Reference proteome</keyword>
<dbReference type="EMBL" id="MKKU01000808">
    <property type="protein sequence ID" value="RNF01749.1"/>
    <property type="molecule type" value="Genomic_DNA"/>
</dbReference>
<protein>
    <submittedName>
        <fullName evidence="2">Uncharacterized protein</fullName>
    </submittedName>
</protein>
<name>A0A422N8D6_9TRYP</name>